<sequence length="32" mass="3659">CNDPVVDRGSQPRNIPLQFVLVERDILIPQLN</sequence>
<evidence type="ECO:0000313" key="2">
    <source>
        <dbReference type="Proteomes" id="UP000324800"/>
    </source>
</evidence>
<reference evidence="1 2" key="1">
    <citation type="submission" date="2019-03" db="EMBL/GenBank/DDBJ databases">
        <title>Single cell metagenomics reveals metabolic interactions within the superorganism composed of flagellate Streblomastix strix and complex community of Bacteroidetes bacteria on its surface.</title>
        <authorList>
            <person name="Treitli S.C."/>
            <person name="Kolisko M."/>
            <person name="Husnik F."/>
            <person name="Keeling P."/>
            <person name="Hampl V."/>
        </authorList>
    </citation>
    <scope>NUCLEOTIDE SEQUENCE [LARGE SCALE GENOMIC DNA]</scope>
    <source>
        <strain evidence="1">ST1C</strain>
    </source>
</reference>
<name>A0A5J4U173_9EUKA</name>
<feature type="non-terminal residue" evidence="1">
    <location>
        <position position="1"/>
    </location>
</feature>
<organism evidence="1 2">
    <name type="scientific">Streblomastix strix</name>
    <dbReference type="NCBI Taxonomy" id="222440"/>
    <lineage>
        <taxon>Eukaryota</taxon>
        <taxon>Metamonada</taxon>
        <taxon>Preaxostyla</taxon>
        <taxon>Oxymonadida</taxon>
        <taxon>Streblomastigidae</taxon>
        <taxon>Streblomastix</taxon>
    </lineage>
</organism>
<accession>A0A5J4U173</accession>
<gene>
    <name evidence="1" type="ORF">EZS28_040363</name>
</gene>
<proteinExistence type="predicted"/>
<comment type="caution">
    <text evidence="1">The sequence shown here is derived from an EMBL/GenBank/DDBJ whole genome shotgun (WGS) entry which is preliminary data.</text>
</comment>
<dbReference type="Proteomes" id="UP000324800">
    <property type="component" value="Unassembled WGS sequence"/>
</dbReference>
<dbReference type="EMBL" id="SNRW01022051">
    <property type="protein sequence ID" value="KAA6364108.1"/>
    <property type="molecule type" value="Genomic_DNA"/>
</dbReference>
<evidence type="ECO:0000313" key="1">
    <source>
        <dbReference type="EMBL" id="KAA6364108.1"/>
    </source>
</evidence>
<protein>
    <submittedName>
        <fullName evidence="1">Uncharacterized protein</fullName>
    </submittedName>
</protein>
<dbReference type="AlphaFoldDB" id="A0A5J4U173"/>